<dbReference type="InterPro" id="IPR021321">
    <property type="entry name" value="DUF2922"/>
</dbReference>
<accession>A0ABR8P673</accession>
<name>A0ABR8P673_9LACO</name>
<proteinExistence type="predicted"/>
<evidence type="ECO:0000313" key="2">
    <source>
        <dbReference type="Proteomes" id="UP000704341"/>
    </source>
</evidence>
<organism evidence="1 2">
    <name type="scientific">Limosilactobacillus walteri</name>
    <dbReference type="NCBI Taxonomy" id="2268022"/>
    <lineage>
        <taxon>Bacteria</taxon>
        <taxon>Bacillati</taxon>
        <taxon>Bacillota</taxon>
        <taxon>Bacilli</taxon>
        <taxon>Lactobacillales</taxon>
        <taxon>Lactobacillaceae</taxon>
        <taxon>Limosilactobacillus</taxon>
    </lineage>
</organism>
<gene>
    <name evidence="1" type="ORF">DTK66_03725</name>
</gene>
<keyword evidence="2" id="KW-1185">Reference proteome</keyword>
<comment type="caution">
    <text evidence="1">The sequence shown here is derived from an EMBL/GenBank/DDBJ whole genome shotgun (WGS) entry which is preliminary data.</text>
</comment>
<dbReference type="EMBL" id="QORN01000012">
    <property type="protein sequence ID" value="MBD5806230.1"/>
    <property type="molecule type" value="Genomic_DNA"/>
</dbReference>
<dbReference type="RefSeq" id="WP_191667821.1">
    <property type="nucleotide sequence ID" value="NZ_QORN01000012.1"/>
</dbReference>
<dbReference type="Pfam" id="PF11148">
    <property type="entry name" value="DUF2922"/>
    <property type="match status" value="1"/>
</dbReference>
<evidence type="ECO:0000313" key="1">
    <source>
        <dbReference type="EMBL" id="MBD5806230.1"/>
    </source>
</evidence>
<sequence>MITILKLKFKDTTGKSHFFKIANPKKGLSKETVRQAMEMMAATHLIKKGDEELTATPVGAKYVTTTEEAVYSDEV</sequence>
<protein>
    <submittedName>
        <fullName evidence="1">DUF2922 domain-containing protein</fullName>
    </submittedName>
</protein>
<dbReference type="Proteomes" id="UP000704341">
    <property type="component" value="Unassembled WGS sequence"/>
</dbReference>
<reference evidence="1 2" key="1">
    <citation type="submission" date="2018-07" db="EMBL/GenBank/DDBJ databases">
        <title>Phylogenomic Insights into understanding Host Adaptation of Lactobacillus reuteri by a novel species, Lactobacillus spp. M31.</title>
        <authorList>
            <person name="Sharma S."/>
            <person name="Patil P."/>
            <person name="Korpole S."/>
            <person name="Patil P.B."/>
        </authorList>
    </citation>
    <scope>NUCLEOTIDE SEQUENCE [LARGE SCALE GENOMIC DNA]</scope>
    <source>
        <strain evidence="1 2">M31</strain>
    </source>
</reference>